<reference evidence="2 3" key="1">
    <citation type="submission" date="2019-02" db="EMBL/GenBank/DDBJ databases">
        <title>Genome sequencing of Clostridium botulinum clinical isolates.</title>
        <authorList>
            <person name="Brunt J."/>
            <person name="Van Vliet A.H.M."/>
            <person name="Stringer S.C."/>
            <person name="Grant K.A."/>
            <person name="Carter A.C."/>
            <person name="Peck M.W."/>
        </authorList>
    </citation>
    <scope>NUCLEOTIDE SEQUENCE [LARGE SCALE GENOMIC DNA]</scope>
    <source>
        <strain evidence="2 3">R1125/03</strain>
    </source>
</reference>
<proteinExistence type="predicted"/>
<evidence type="ECO:0000313" key="3">
    <source>
        <dbReference type="Proteomes" id="UP000473089"/>
    </source>
</evidence>
<gene>
    <name evidence="2" type="ORF">EXM42_00485</name>
</gene>
<dbReference type="Proteomes" id="UP000473089">
    <property type="component" value="Unassembled WGS sequence"/>
</dbReference>
<name>A0A6M0SYG0_CLOBO</name>
<evidence type="ECO:0000313" key="2">
    <source>
        <dbReference type="EMBL" id="NFA58931.1"/>
    </source>
</evidence>
<feature type="compositionally biased region" description="Basic and acidic residues" evidence="1">
    <location>
        <begin position="53"/>
        <end position="62"/>
    </location>
</feature>
<feature type="region of interest" description="Disordered" evidence="1">
    <location>
        <begin position="43"/>
        <end position="62"/>
    </location>
</feature>
<evidence type="ECO:0000256" key="1">
    <source>
        <dbReference type="SAM" id="MobiDB-lite"/>
    </source>
</evidence>
<accession>A0A6M0SYG0</accession>
<comment type="caution">
    <text evidence="2">The sequence shown here is derived from an EMBL/GenBank/DDBJ whole genome shotgun (WGS) entry which is preliminary data.</text>
</comment>
<dbReference type="AlphaFoldDB" id="A0A6M0SYG0"/>
<dbReference type="EMBL" id="SGJP01000001">
    <property type="protein sequence ID" value="NFA58931.1"/>
    <property type="molecule type" value="Genomic_DNA"/>
</dbReference>
<sequence>MQQINNIIIHSGATFRLLLFQLNKVQAELNGMERELARNEKALENAGDAFQEPTKDSDKFQI</sequence>
<organism evidence="2 3">
    <name type="scientific">Clostridium botulinum</name>
    <dbReference type="NCBI Taxonomy" id="1491"/>
    <lineage>
        <taxon>Bacteria</taxon>
        <taxon>Bacillati</taxon>
        <taxon>Bacillota</taxon>
        <taxon>Clostridia</taxon>
        <taxon>Eubacteriales</taxon>
        <taxon>Clostridiaceae</taxon>
        <taxon>Clostridium</taxon>
    </lineage>
</organism>
<protein>
    <submittedName>
        <fullName evidence="2">Uncharacterized protein</fullName>
    </submittedName>
</protein>